<reference evidence="2 3" key="1">
    <citation type="journal article" date="2020" name="Mol. Biol. Evol.">
        <title>Distinct Expression and Methylation Patterns for Genes with Different Fates following a Single Whole-Genome Duplication in Flowering Plants.</title>
        <authorList>
            <person name="Shi T."/>
            <person name="Rahmani R.S."/>
            <person name="Gugger P.F."/>
            <person name="Wang M."/>
            <person name="Li H."/>
            <person name="Zhang Y."/>
            <person name="Li Z."/>
            <person name="Wang Q."/>
            <person name="Van de Peer Y."/>
            <person name="Marchal K."/>
            <person name="Chen J."/>
        </authorList>
    </citation>
    <scope>NUCLEOTIDE SEQUENCE [LARGE SCALE GENOMIC DNA]</scope>
    <source>
        <tissue evidence="2">Leaf</tissue>
    </source>
</reference>
<name>A0A822ZQ34_NELNU</name>
<dbReference type="Proteomes" id="UP000607653">
    <property type="component" value="Unassembled WGS sequence"/>
</dbReference>
<evidence type="ECO:0000313" key="2">
    <source>
        <dbReference type="EMBL" id="DAD47007.1"/>
    </source>
</evidence>
<organism evidence="2 3">
    <name type="scientific">Nelumbo nucifera</name>
    <name type="common">Sacred lotus</name>
    <dbReference type="NCBI Taxonomy" id="4432"/>
    <lineage>
        <taxon>Eukaryota</taxon>
        <taxon>Viridiplantae</taxon>
        <taxon>Streptophyta</taxon>
        <taxon>Embryophyta</taxon>
        <taxon>Tracheophyta</taxon>
        <taxon>Spermatophyta</taxon>
        <taxon>Magnoliopsida</taxon>
        <taxon>Proteales</taxon>
        <taxon>Nelumbonaceae</taxon>
        <taxon>Nelumbo</taxon>
    </lineage>
</organism>
<accession>A0A822ZQ34</accession>
<keyword evidence="3" id="KW-1185">Reference proteome</keyword>
<dbReference type="PANTHER" id="PTHR31929">
    <property type="entry name" value="SAUR-LIKE AUXIN-RESPONSIVE PROTEIN FAMILY-RELATED"/>
    <property type="match status" value="1"/>
</dbReference>
<dbReference type="EMBL" id="DUZY01000008">
    <property type="protein sequence ID" value="DAD47007.1"/>
    <property type="molecule type" value="Genomic_DNA"/>
</dbReference>
<evidence type="ECO:0000313" key="3">
    <source>
        <dbReference type="Proteomes" id="UP000607653"/>
    </source>
</evidence>
<gene>
    <name evidence="2" type="ORF">HUJ06_016944</name>
</gene>
<comment type="caution">
    <text evidence="2">The sequence shown here is derived from an EMBL/GenBank/DDBJ whole genome shotgun (WGS) entry which is preliminary data.</text>
</comment>
<proteinExistence type="inferred from homology"/>
<dbReference type="GO" id="GO:0009733">
    <property type="term" value="P:response to auxin"/>
    <property type="evidence" value="ECO:0007669"/>
    <property type="project" value="InterPro"/>
</dbReference>
<sequence length="106" mass="12053">MCFRFSTSAMVFHYRKIPKPQAPEENQSFSKATGKGGVPKGFVAVYVGEIQKKRFVIPVSYLNHPLFQDLLRRAEEEFGFYPPLGGLTIPYNEDAFVDLTCRINGF</sequence>
<comment type="similarity">
    <text evidence="1">Belongs to the ARG7 family.</text>
</comment>
<dbReference type="AlphaFoldDB" id="A0A822ZQ34"/>
<dbReference type="Pfam" id="PF02519">
    <property type="entry name" value="Auxin_inducible"/>
    <property type="match status" value="1"/>
</dbReference>
<dbReference type="InterPro" id="IPR003676">
    <property type="entry name" value="SAUR_fam"/>
</dbReference>
<evidence type="ECO:0000256" key="1">
    <source>
        <dbReference type="ARBA" id="ARBA00006974"/>
    </source>
</evidence>
<protein>
    <recommendedName>
        <fullName evidence="4">Auxin-responsive protein SAUR21-like</fullName>
    </recommendedName>
</protein>
<evidence type="ECO:0008006" key="4">
    <source>
        <dbReference type="Google" id="ProtNLM"/>
    </source>
</evidence>